<accession>A0A0S4IRB7</accession>
<evidence type="ECO:0000313" key="1">
    <source>
        <dbReference type="EMBL" id="CUE73366.1"/>
    </source>
</evidence>
<protein>
    <submittedName>
        <fullName evidence="1">Uncharacterized protein</fullName>
    </submittedName>
</protein>
<name>A0A0S4IRB7_BODSA</name>
<dbReference type="NCBIfam" id="TIGR01571">
    <property type="entry name" value="A_thal_Cys_rich"/>
    <property type="match status" value="1"/>
</dbReference>
<dbReference type="VEuPathDB" id="TriTrypDB:BSAL_55085"/>
<gene>
    <name evidence="1" type="ORF">BSAL_55085</name>
</gene>
<dbReference type="Pfam" id="PF04749">
    <property type="entry name" value="PLAC8"/>
    <property type="match status" value="1"/>
</dbReference>
<sequence>MPFMTSILDCCSDFSGCMDVFFCLPCNVGRQYGAVNGMEDQLQCCPCLLTMIAVTSVCVNINLRRTVVEKYMLEESCCGSVLCGFFCFPCSVCQTNRELNLRGARTGHTCCAPSSAQIGAAP</sequence>
<dbReference type="EMBL" id="CYKH01000148">
    <property type="protein sequence ID" value="CUE73366.1"/>
    <property type="molecule type" value="Genomic_DNA"/>
</dbReference>
<organism evidence="1 2">
    <name type="scientific">Bodo saltans</name>
    <name type="common">Flagellated protozoan</name>
    <dbReference type="NCBI Taxonomy" id="75058"/>
    <lineage>
        <taxon>Eukaryota</taxon>
        <taxon>Discoba</taxon>
        <taxon>Euglenozoa</taxon>
        <taxon>Kinetoplastea</taxon>
        <taxon>Metakinetoplastina</taxon>
        <taxon>Eubodonida</taxon>
        <taxon>Bodonidae</taxon>
        <taxon>Bodo</taxon>
    </lineage>
</organism>
<evidence type="ECO:0000313" key="2">
    <source>
        <dbReference type="Proteomes" id="UP000051952"/>
    </source>
</evidence>
<dbReference type="OrthoDB" id="243551at2759"/>
<keyword evidence="2" id="KW-1185">Reference proteome</keyword>
<dbReference type="PANTHER" id="PTHR15907">
    <property type="entry name" value="DUF614 FAMILY PROTEIN-RELATED"/>
    <property type="match status" value="1"/>
</dbReference>
<reference evidence="2" key="1">
    <citation type="submission" date="2015-09" db="EMBL/GenBank/DDBJ databases">
        <authorList>
            <consortium name="Pathogen Informatics"/>
        </authorList>
    </citation>
    <scope>NUCLEOTIDE SEQUENCE [LARGE SCALE GENOMIC DNA]</scope>
    <source>
        <strain evidence="2">Lake Konstanz</strain>
    </source>
</reference>
<dbReference type="InterPro" id="IPR006461">
    <property type="entry name" value="PLAC_motif_containing"/>
</dbReference>
<dbReference type="OMA" id="DVEICCC"/>
<dbReference type="AlphaFoldDB" id="A0A0S4IRB7"/>
<proteinExistence type="predicted"/>
<dbReference type="Proteomes" id="UP000051952">
    <property type="component" value="Unassembled WGS sequence"/>
</dbReference>